<name>A0A0D0KU91_VARPD</name>
<dbReference type="InterPro" id="IPR057326">
    <property type="entry name" value="KR_dom"/>
</dbReference>
<comment type="similarity">
    <text evidence="1 3">Belongs to the short-chain dehydrogenases/reductases (SDR) family.</text>
</comment>
<dbReference type="InterPro" id="IPR002347">
    <property type="entry name" value="SDR_fam"/>
</dbReference>
<evidence type="ECO:0000313" key="6">
    <source>
        <dbReference type="Proteomes" id="UP000032067"/>
    </source>
</evidence>
<evidence type="ECO:0000259" key="4">
    <source>
        <dbReference type="SMART" id="SM00822"/>
    </source>
</evidence>
<dbReference type="AlphaFoldDB" id="A0A0D0KU91"/>
<evidence type="ECO:0000256" key="1">
    <source>
        <dbReference type="ARBA" id="ARBA00006484"/>
    </source>
</evidence>
<dbReference type="Gene3D" id="3.40.50.720">
    <property type="entry name" value="NAD(P)-binding Rossmann-like Domain"/>
    <property type="match status" value="1"/>
</dbReference>
<dbReference type="OrthoDB" id="9810734at2"/>
<feature type="domain" description="Ketoreductase" evidence="4">
    <location>
        <begin position="11"/>
        <end position="196"/>
    </location>
</feature>
<dbReference type="Pfam" id="PF00106">
    <property type="entry name" value="adh_short"/>
    <property type="match status" value="1"/>
</dbReference>
<dbReference type="EMBL" id="JXQQ01000044">
    <property type="protein sequence ID" value="KIQ29652.1"/>
    <property type="molecule type" value="Genomic_DNA"/>
</dbReference>
<dbReference type="RefSeq" id="WP_042580257.1">
    <property type="nucleotide sequence ID" value="NZ_JXQQ01000044.1"/>
</dbReference>
<dbReference type="SUPFAM" id="SSF51735">
    <property type="entry name" value="NAD(P)-binding Rossmann-fold domains"/>
    <property type="match status" value="1"/>
</dbReference>
<comment type="caution">
    <text evidence="5">The sequence shown here is derived from an EMBL/GenBank/DDBJ whole genome shotgun (WGS) entry which is preliminary data.</text>
</comment>
<protein>
    <submittedName>
        <fullName evidence="5">Oxidoreductase</fullName>
    </submittedName>
</protein>
<dbReference type="FunFam" id="3.40.50.720:FF:000047">
    <property type="entry name" value="NADP-dependent L-serine/L-allo-threonine dehydrogenase"/>
    <property type="match status" value="1"/>
</dbReference>
<accession>A0A0D0KU91</accession>
<dbReference type="InterPro" id="IPR020904">
    <property type="entry name" value="Sc_DH/Rdtase_CS"/>
</dbReference>
<dbReference type="PANTHER" id="PTHR43115:SF4">
    <property type="entry name" value="DEHYDROGENASE_REDUCTASE SDR FAMILY MEMBER 11"/>
    <property type="match status" value="1"/>
</dbReference>
<sequence>MTSVQDNIKGKVAIVTGASSGIGESMARHLAARGAKVVLAARRTDRLDKVVAEIREAGGEAVAIATDVSRRADLEKLAAATVEAFGRIDVLVNNAGVMPLSPIEKLKVDEWDRTIDVNIKGVLYGIAAVLPRMQAQGSGHIVNVASIAGIKVFTPIGTVYSATKHAVRAISEGLRVEMGNSGVRVTVVSPGAVESELKFGSSDADAAAGVKAFYDANQIPADSVARAVVYAVEQPANVDINEVVVRPVSQEF</sequence>
<dbReference type="Proteomes" id="UP000032067">
    <property type="component" value="Unassembled WGS sequence"/>
</dbReference>
<dbReference type="InterPro" id="IPR036291">
    <property type="entry name" value="NAD(P)-bd_dom_sf"/>
</dbReference>
<gene>
    <name evidence="5" type="ORF">RT97_18430</name>
</gene>
<evidence type="ECO:0000313" key="5">
    <source>
        <dbReference type="EMBL" id="KIQ29652.1"/>
    </source>
</evidence>
<dbReference type="SMART" id="SM00822">
    <property type="entry name" value="PKS_KR"/>
    <property type="match status" value="1"/>
</dbReference>
<evidence type="ECO:0000256" key="3">
    <source>
        <dbReference type="RuleBase" id="RU000363"/>
    </source>
</evidence>
<evidence type="ECO:0000256" key="2">
    <source>
        <dbReference type="ARBA" id="ARBA00023002"/>
    </source>
</evidence>
<dbReference type="PANTHER" id="PTHR43115">
    <property type="entry name" value="DEHYDROGENASE/REDUCTASE SDR FAMILY MEMBER 11"/>
    <property type="match status" value="1"/>
</dbReference>
<keyword evidence="2" id="KW-0560">Oxidoreductase</keyword>
<proteinExistence type="inferred from homology"/>
<reference evidence="5 6" key="1">
    <citation type="submission" date="2014-12" db="EMBL/GenBank/DDBJ databases">
        <title>16Stimator: statistical estimation of ribosomal gene copy numbers from draft genome assemblies.</title>
        <authorList>
            <person name="Perisin M.A."/>
            <person name="Vetter M."/>
            <person name="Gilbert J.A."/>
            <person name="Bergelson J."/>
        </authorList>
    </citation>
    <scope>NUCLEOTIDE SEQUENCE [LARGE SCALE GENOMIC DNA]</scope>
    <source>
        <strain evidence="5 6">MEDvA23</strain>
    </source>
</reference>
<dbReference type="PRINTS" id="PR00080">
    <property type="entry name" value="SDRFAMILY"/>
</dbReference>
<dbReference type="GO" id="GO:0016616">
    <property type="term" value="F:oxidoreductase activity, acting on the CH-OH group of donors, NAD or NADP as acceptor"/>
    <property type="evidence" value="ECO:0007669"/>
    <property type="project" value="UniProtKB-ARBA"/>
</dbReference>
<organism evidence="5 6">
    <name type="scientific">Variovorax paradoxus</name>
    <dbReference type="NCBI Taxonomy" id="34073"/>
    <lineage>
        <taxon>Bacteria</taxon>
        <taxon>Pseudomonadati</taxon>
        <taxon>Pseudomonadota</taxon>
        <taxon>Betaproteobacteria</taxon>
        <taxon>Burkholderiales</taxon>
        <taxon>Comamonadaceae</taxon>
        <taxon>Variovorax</taxon>
    </lineage>
</organism>
<dbReference type="PRINTS" id="PR00081">
    <property type="entry name" value="GDHRDH"/>
</dbReference>
<dbReference type="PROSITE" id="PS00061">
    <property type="entry name" value="ADH_SHORT"/>
    <property type="match status" value="1"/>
</dbReference>